<protein>
    <submittedName>
        <fullName evidence="1">Uncharacterized protein</fullName>
    </submittedName>
</protein>
<name>A0ACB0LRH7_TRIPR</name>
<evidence type="ECO:0000313" key="1">
    <source>
        <dbReference type="EMBL" id="CAJ2671056.1"/>
    </source>
</evidence>
<dbReference type="Proteomes" id="UP001177021">
    <property type="component" value="Unassembled WGS sequence"/>
</dbReference>
<comment type="caution">
    <text evidence="1">The sequence shown here is derived from an EMBL/GenBank/DDBJ whole genome shotgun (WGS) entry which is preliminary data.</text>
</comment>
<reference evidence="1" key="1">
    <citation type="submission" date="2023-10" db="EMBL/GenBank/DDBJ databases">
        <authorList>
            <person name="Rodriguez Cubillos JULIANA M."/>
            <person name="De Vega J."/>
        </authorList>
    </citation>
    <scope>NUCLEOTIDE SEQUENCE</scope>
</reference>
<accession>A0ACB0LRH7</accession>
<sequence length="334" mass="37076">MEGSKNEILDYTDEDGPYIEIELDTAVTTTIHTDDDSKNNCMDDDVELEQQDEEYKLRISISSTISVSLQNESIVSVHSDANGADDTRTCADNSQATMSPQTQHSGVSYTDEVEFPAQNKLLSSVSFSPLQSPHLDGQTTILGTNSTRVIPYDNVDVLYAPRKQPSMTTTRTTTANGIMMTLLIKFRGIKIRSLFASLIKPIQNCKTNNSSKKSITFFQCYQKEMVNASIGRNSKHWNLEDTTSLRKSKKMMEMDFGAFKGVFNGIGGMSRRRSKRRTDASSSCNNSPIHEGYSKDNSIQAAIAYCKSSFGQTSDFTFTTSITSTPSRFVAYSD</sequence>
<dbReference type="EMBL" id="CASHSV030000615">
    <property type="protein sequence ID" value="CAJ2671056.1"/>
    <property type="molecule type" value="Genomic_DNA"/>
</dbReference>
<gene>
    <name evidence="1" type="ORF">MILVUS5_LOCUS34984</name>
</gene>
<proteinExistence type="predicted"/>
<organism evidence="1 2">
    <name type="scientific">Trifolium pratense</name>
    <name type="common">Red clover</name>
    <dbReference type="NCBI Taxonomy" id="57577"/>
    <lineage>
        <taxon>Eukaryota</taxon>
        <taxon>Viridiplantae</taxon>
        <taxon>Streptophyta</taxon>
        <taxon>Embryophyta</taxon>
        <taxon>Tracheophyta</taxon>
        <taxon>Spermatophyta</taxon>
        <taxon>Magnoliopsida</taxon>
        <taxon>eudicotyledons</taxon>
        <taxon>Gunneridae</taxon>
        <taxon>Pentapetalae</taxon>
        <taxon>rosids</taxon>
        <taxon>fabids</taxon>
        <taxon>Fabales</taxon>
        <taxon>Fabaceae</taxon>
        <taxon>Papilionoideae</taxon>
        <taxon>50 kb inversion clade</taxon>
        <taxon>NPAAA clade</taxon>
        <taxon>Hologalegina</taxon>
        <taxon>IRL clade</taxon>
        <taxon>Trifolieae</taxon>
        <taxon>Trifolium</taxon>
    </lineage>
</organism>
<keyword evidence="2" id="KW-1185">Reference proteome</keyword>
<evidence type="ECO:0000313" key="2">
    <source>
        <dbReference type="Proteomes" id="UP001177021"/>
    </source>
</evidence>